<keyword evidence="1" id="KW-0812">Transmembrane</keyword>
<feature type="transmembrane region" description="Helical" evidence="1">
    <location>
        <begin position="379"/>
        <end position="402"/>
    </location>
</feature>
<dbReference type="OrthoDB" id="65070at2157"/>
<dbReference type="InterPro" id="IPR011635">
    <property type="entry name" value="CARDB"/>
</dbReference>
<reference evidence="3" key="1">
    <citation type="journal article" date="2005" name="Int. J. Syst. Evol. Microbiol.">
        <title>Methanofollis formosanus sp. nov., isolated from a fish pond.</title>
        <authorList>
            <person name="Wu S.Y."/>
            <person name="Chen S.C."/>
            <person name="Lai M.C."/>
        </authorList>
    </citation>
    <scope>NUCLEOTIDE SEQUENCE</scope>
    <source>
        <strain evidence="3">ML15</strain>
    </source>
</reference>
<evidence type="ECO:0000313" key="4">
    <source>
        <dbReference type="Proteomes" id="UP000826709"/>
    </source>
</evidence>
<evidence type="ECO:0000313" key="3">
    <source>
        <dbReference type="EMBL" id="QYZ78287.1"/>
    </source>
</evidence>
<feature type="domain" description="CARDB" evidence="2">
    <location>
        <begin position="35"/>
        <end position="116"/>
    </location>
</feature>
<dbReference type="PANTHER" id="PTHR35902:SF6">
    <property type="entry name" value="CONSERVED WITHIN P. AEROPHILUM"/>
    <property type="match status" value="1"/>
</dbReference>
<evidence type="ECO:0000256" key="1">
    <source>
        <dbReference type="SAM" id="Phobius"/>
    </source>
</evidence>
<dbReference type="AlphaFoldDB" id="A0A8G1EFW4"/>
<dbReference type="EMBL" id="CP037968">
    <property type="protein sequence ID" value="QYZ78287.1"/>
    <property type="molecule type" value="Genomic_DNA"/>
</dbReference>
<evidence type="ECO:0000259" key="2">
    <source>
        <dbReference type="Pfam" id="PF07705"/>
    </source>
</evidence>
<dbReference type="Pfam" id="PF07705">
    <property type="entry name" value="CARDB"/>
    <property type="match status" value="1"/>
</dbReference>
<keyword evidence="4" id="KW-1185">Reference proteome</keyword>
<name>A0A8G1EFW4_9EURY</name>
<protein>
    <recommendedName>
        <fullName evidence="2">CARDB domain-containing protein</fullName>
    </recommendedName>
</protein>
<dbReference type="InterPro" id="IPR013783">
    <property type="entry name" value="Ig-like_fold"/>
</dbReference>
<proteinExistence type="predicted"/>
<sequence length="416" mass="43309">MRIRLYVMLLLIAVCTGAVTAEENTAAQVAITGVAVDPGVLMKGDTGTVTVTVTNNGQTSVPIARAALLGNDLSVQDSGIYSSVSNLGAGNSMDFTFTVQADTADGIYYPSFYLDYRDAGSLRYPVPVKVESSGLEVSVLQQPEVYAEERTETVTLLIGNPRENMVSGVTVRPVGEGIETTQTSAFVGDLQPGGSAEVTFDLRASQSTDLTFETTYRNGMNSHTAATTVPVEVGEGKVRAEPVVNNINVVQSGGQFTVSGDVNNAGLEEAKSVVVTVAEPAIPSGAYPAYVVGALEPDDFSSFEVTFTASGTSPVPLLVQYKDGDGNAYETSCSVDLRGAGTAAPANGDVENMAASKSGGRNPMGTFGGGLQNLPITEILVGLLVVVGALVAWRKGLFAAAVRKGRARLGRDRDED</sequence>
<gene>
    <name evidence="3" type="ORF">E2N92_01990</name>
</gene>
<dbReference type="RefSeq" id="WP_220682031.1">
    <property type="nucleotide sequence ID" value="NZ_CP037968.1"/>
</dbReference>
<reference evidence="3" key="2">
    <citation type="submission" date="2019-03" db="EMBL/GenBank/DDBJ databases">
        <authorList>
            <person name="Chen S.-C."/>
            <person name="Wu S.-Y."/>
            <person name="Lai M.-C."/>
        </authorList>
    </citation>
    <scope>NUCLEOTIDE SEQUENCE</scope>
    <source>
        <strain evidence="3">ML15</strain>
    </source>
</reference>
<accession>A0A8G1EFW4</accession>
<dbReference type="Proteomes" id="UP000826709">
    <property type="component" value="Chromosome"/>
</dbReference>
<dbReference type="PANTHER" id="PTHR35902">
    <property type="entry name" value="S-LAYER DOMAIN-LIKE PROTEIN-RELATED"/>
    <property type="match status" value="1"/>
</dbReference>
<dbReference type="Gene3D" id="2.60.40.10">
    <property type="entry name" value="Immunoglobulins"/>
    <property type="match status" value="1"/>
</dbReference>
<keyword evidence="1" id="KW-1133">Transmembrane helix</keyword>
<dbReference type="KEGG" id="mfk:E2N92_01990"/>
<keyword evidence="1" id="KW-0472">Membrane</keyword>
<organism evidence="3 4">
    <name type="scientific">Methanofollis formosanus</name>
    <dbReference type="NCBI Taxonomy" id="299308"/>
    <lineage>
        <taxon>Archaea</taxon>
        <taxon>Methanobacteriati</taxon>
        <taxon>Methanobacteriota</taxon>
        <taxon>Stenosarchaea group</taxon>
        <taxon>Methanomicrobia</taxon>
        <taxon>Methanomicrobiales</taxon>
        <taxon>Methanomicrobiaceae</taxon>
        <taxon>Methanofollis</taxon>
    </lineage>
</organism>